<keyword evidence="7 8" id="KW-0472">Membrane</keyword>
<feature type="transmembrane region" description="Helical" evidence="8">
    <location>
        <begin position="264"/>
        <end position="283"/>
    </location>
</feature>
<feature type="transmembrane region" description="Helical" evidence="8">
    <location>
        <begin position="402"/>
        <end position="421"/>
    </location>
</feature>
<reference evidence="10 11" key="1">
    <citation type="journal article" date="2016" name="Nat. Commun.">
        <title>Thousands of microbial genomes shed light on interconnected biogeochemical processes in an aquifer system.</title>
        <authorList>
            <person name="Anantharaman K."/>
            <person name="Brown C.T."/>
            <person name="Hug L.A."/>
            <person name="Sharon I."/>
            <person name="Castelle C.J."/>
            <person name="Probst A.J."/>
            <person name="Thomas B.C."/>
            <person name="Singh A."/>
            <person name="Wilkins M.J."/>
            <person name="Karaoz U."/>
            <person name="Brodie E.L."/>
            <person name="Williams K.H."/>
            <person name="Hubbard S.S."/>
            <person name="Banfield J.F."/>
        </authorList>
    </citation>
    <scope>NUCLEOTIDE SEQUENCE [LARGE SCALE GENOMIC DNA]</scope>
</reference>
<keyword evidence="2 8" id="KW-1003">Cell membrane</keyword>
<dbReference type="HAMAP" id="MF_02078">
    <property type="entry name" value="MurJ_MviN"/>
    <property type="match status" value="1"/>
</dbReference>
<comment type="function">
    <text evidence="8 9">Involved in peptidoglycan biosynthesis. Transports lipid-linked peptidoglycan precursors from the inner to the outer leaflet of the cytoplasmic membrane.</text>
</comment>
<feature type="transmembrane region" description="Helical" evidence="8">
    <location>
        <begin position="330"/>
        <end position="349"/>
    </location>
</feature>
<dbReference type="Proteomes" id="UP000176751">
    <property type="component" value="Unassembled WGS sequence"/>
</dbReference>
<dbReference type="EMBL" id="MFCA01000025">
    <property type="protein sequence ID" value="OGE01792.1"/>
    <property type="molecule type" value="Genomic_DNA"/>
</dbReference>
<keyword evidence="3 8" id="KW-0812">Transmembrane</keyword>
<dbReference type="CDD" id="cd13123">
    <property type="entry name" value="MATE_MurJ_like"/>
    <property type="match status" value="1"/>
</dbReference>
<dbReference type="InterPro" id="IPR004268">
    <property type="entry name" value="MurJ"/>
</dbReference>
<evidence type="ECO:0000256" key="3">
    <source>
        <dbReference type="ARBA" id="ARBA00022692"/>
    </source>
</evidence>
<evidence type="ECO:0000256" key="6">
    <source>
        <dbReference type="ARBA" id="ARBA00022989"/>
    </source>
</evidence>
<dbReference type="GO" id="GO:0009252">
    <property type="term" value="P:peptidoglycan biosynthetic process"/>
    <property type="evidence" value="ECO:0007669"/>
    <property type="project" value="UniProtKB-UniRule"/>
</dbReference>
<name>A0A1F5HCL7_9BACT</name>
<dbReference type="STRING" id="1797737.A2196_02815"/>
<dbReference type="Pfam" id="PF03023">
    <property type="entry name" value="MurJ"/>
    <property type="match status" value="1"/>
</dbReference>
<proteinExistence type="inferred from homology"/>
<feature type="transmembrane region" description="Helical" evidence="8">
    <location>
        <begin position="59"/>
        <end position="82"/>
    </location>
</feature>
<keyword evidence="6 8" id="KW-1133">Transmembrane helix</keyword>
<protein>
    <recommendedName>
        <fullName evidence="8">Probable lipid II flippase MurJ</fullName>
    </recommendedName>
</protein>
<dbReference type="InterPro" id="IPR051050">
    <property type="entry name" value="Lipid_II_flippase_MurJ/MviN"/>
</dbReference>
<feature type="transmembrane region" description="Helical" evidence="8">
    <location>
        <begin position="289"/>
        <end position="309"/>
    </location>
</feature>
<keyword evidence="5 8" id="KW-0573">Peptidoglycan synthesis</keyword>
<feature type="transmembrane region" description="Helical" evidence="8">
    <location>
        <begin position="206"/>
        <end position="229"/>
    </location>
</feature>
<organism evidence="10 11">
    <name type="scientific">Candidatus Curtissbacteria bacterium RIFOXYA1_FULL_41_14</name>
    <dbReference type="NCBI Taxonomy" id="1797737"/>
    <lineage>
        <taxon>Bacteria</taxon>
        <taxon>Candidatus Curtissiibacteriota</taxon>
    </lineage>
</organism>
<dbReference type="GO" id="GO:0015648">
    <property type="term" value="F:lipid-linked peptidoglycan transporter activity"/>
    <property type="evidence" value="ECO:0007669"/>
    <property type="project" value="UniProtKB-UniRule"/>
</dbReference>
<accession>A0A1F5HCL7</accession>
<evidence type="ECO:0000256" key="1">
    <source>
        <dbReference type="ARBA" id="ARBA00004651"/>
    </source>
</evidence>
<feature type="transmembrane region" description="Helical" evidence="8">
    <location>
        <begin position="498"/>
        <end position="518"/>
    </location>
</feature>
<comment type="pathway">
    <text evidence="8">Cell wall biogenesis; peptidoglycan biosynthesis.</text>
</comment>
<feature type="transmembrane region" description="Helical" evidence="8">
    <location>
        <begin position="369"/>
        <end position="390"/>
    </location>
</feature>
<keyword evidence="8 9" id="KW-0813">Transport</keyword>
<feature type="transmembrane region" description="Helical" evidence="8">
    <location>
        <begin position="458"/>
        <end position="478"/>
    </location>
</feature>
<dbReference type="PRINTS" id="PR01806">
    <property type="entry name" value="VIRFACTRMVIN"/>
</dbReference>
<dbReference type="AlphaFoldDB" id="A0A1F5HCL7"/>
<evidence type="ECO:0000256" key="4">
    <source>
        <dbReference type="ARBA" id="ARBA00022960"/>
    </source>
</evidence>
<dbReference type="GO" id="GO:0071555">
    <property type="term" value="P:cell wall organization"/>
    <property type="evidence" value="ECO:0007669"/>
    <property type="project" value="UniProtKB-UniRule"/>
</dbReference>
<dbReference type="PIRSF" id="PIRSF002869">
    <property type="entry name" value="MviN"/>
    <property type="match status" value="1"/>
</dbReference>
<dbReference type="GO" id="GO:0005886">
    <property type="term" value="C:plasma membrane"/>
    <property type="evidence" value="ECO:0007669"/>
    <property type="project" value="UniProtKB-SubCell"/>
</dbReference>
<comment type="subcellular location">
    <subcellularLocation>
        <location evidence="1 8">Cell membrane</location>
        <topology evidence="1 8">Multi-pass membrane protein</topology>
    </subcellularLocation>
</comment>
<feature type="transmembrane region" description="Helical" evidence="8">
    <location>
        <begin position="20"/>
        <end position="39"/>
    </location>
</feature>
<comment type="similarity">
    <text evidence="8 9">Belongs to the MurJ/MviN family.</text>
</comment>
<sequence length="555" mass="61524">MLYILKNGANFFKKRQEDILSAAFVIGFSVALSRILGLVRYRLLASYFGDNIKLLDSFIAASILPEAIFEVLIFGTIALAFIPVFSQYLSKDKLEKAWHLSSAMITLSLVAFVVISALVIICAKFIAPIIAPGLISKDPMTLPLIARLIRIMILAQLFFVISIFLTGILQSFQRFLVPALASVFYNIGIIVSIIFLVPVFGIYAPAIGMILGALLHLVVQLPLVLSLGFKFRPVLDIKNKDVRETFSLMWPRSIALGLVRISDMINIALASIATVGSIVAFNFAQVLQYVPAALFAASIAQASLPSLSIEFNAKRYQQFKKIFVESLHQILFLILPAAAILAILRVPIVRLVFGAKEFPWETTLLTGRVLIAFSIGIAAQAASLLLTRGFYALRDSVTPVKINVLTVVFNIFLSFVFILIFKLSIVYLAIAYSTANIINVLLLLFLLDRKVKFVQKELFLPILKMSAISLVTAIFLYIPMKLLDQLVFDTTRTIELIVLTSIATAVGLSVYLLLSWLFKVEQIVVFYNFAKRIIRLPAKLARPAPTSIDAQQPNP</sequence>
<evidence type="ECO:0000313" key="11">
    <source>
        <dbReference type="Proteomes" id="UP000176751"/>
    </source>
</evidence>
<evidence type="ECO:0000256" key="8">
    <source>
        <dbReference type="HAMAP-Rule" id="MF_02078"/>
    </source>
</evidence>
<dbReference type="GO" id="GO:0008360">
    <property type="term" value="P:regulation of cell shape"/>
    <property type="evidence" value="ECO:0007669"/>
    <property type="project" value="UniProtKB-UniRule"/>
</dbReference>
<evidence type="ECO:0000256" key="9">
    <source>
        <dbReference type="PIRNR" id="PIRNR002869"/>
    </source>
</evidence>
<keyword evidence="4 8" id="KW-0133">Cell shape</keyword>
<evidence type="ECO:0000256" key="7">
    <source>
        <dbReference type="ARBA" id="ARBA00023136"/>
    </source>
</evidence>
<gene>
    <name evidence="8" type="primary">murJ</name>
    <name evidence="10" type="ORF">A2196_02815</name>
</gene>
<keyword evidence="8 9" id="KW-0961">Cell wall biogenesis/degradation</keyword>
<feature type="transmembrane region" description="Helical" evidence="8">
    <location>
        <begin position="147"/>
        <end position="168"/>
    </location>
</feature>
<dbReference type="UniPathway" id="UPA00219"/>
<dbReference type="GO" id="GO:0034204">
    <property type="term" value="P:lipid translocation"/>
    <property type="evidence" value="ECO:0007669"/>
    <property type="project" value="TreeGrafter"/>
</dbReference>
<evidence type="ECO:0000313" key="10">
    <source>
        <dbReference type="EMBL" id="OGE01792.1"/>
    </source>
</evidence>
<feature type="transmembrane region" description="Helical" evidence="8">
    <location>
        <begin position="103"/>
        <end position="127"/>
    </location>
</feature>
<dbReference type="PANTHER" id="PTHR47019:SF1">
    <property type="entry name" value="LIPID II FLIPPASE MURJ"/>
    <property type="match status" value="1"/>
</dbReference>
<dbReference type="NCBIfam" id="TIGR01695">
    <property type="entry name" value="murJ_mviN"/>
    <property type="match status" value="1"/>
</dbReference>
<dbReference type="PANTHER" id="PTHR47019">
    <property type="entry name" value="LIPID II FLIPPASE MURJ"/>
    <property type="match status" value="1"/>
</dbReference>
<evidence type="ECO:0000256" key="2">
    <source>
        <dbReference type="ARBA" id="ARBA00022475"/>
    </source>
</evidence>
<evidence type="ECO:0000256" key="5">
    <source>
        <dbReference type="ARBA" id="ARBA00022984"/>
    </source>
</evidence>
<feature type="transmembrane region" description="Helical" evidence="8">
    <location>
        <begin position="175"/>
        <end position="200"/>
    </location>
</feature>
<comment type="caution">
    <text evidence="10">The sequence shown here is derived from an EMBL/GenBank/DDBJ whole genome shotgun (WGS) entry which is preliminary data.</text>
</comment>
<feature type="transmembrane region" description="Helical" evidence="8">
    <location>
        <begin position="427"/>
        <end position="446"/>
    </location>
</feature>